<sequence length="241" mass="25148">MKFIAHLSLALTFSFILFIPSLLKPPNNVYATVPLTVFDDGTAITISWEEIPELSIGDTYYLGVWPIVASGCPSAIAQISPFPITFNYISSASHHYSWVNAPAGTYYAGLYTYGGALSDCPSFSVTRAGGGGAGGAACQGFIDCLSDIAVLGLKPEFTEQGLVGKIISAFLPALLGIAGFVTVIIILISGIQFVTSGGNPEAAAAARGRLTFAIIGFVIIVLAFAILQIVDKLFLGNSGIV</sequence>
<evidence type="ECO:0000256" key="1">
    <source>
        <dbReference type="SAM" id="Phobius"/>
    </source>
</evidence>
<feature type="transmembrane region" description="Helical" evidence="1">
    <location>
        <begin position="166"/>
        <end position="189"/>
    </location>
</feature>
<name>A0A0G0VS98_9BACT</name>
<reference evidence="2 3" key="1">
    <citation type="journal article" date="2015" name="Nature">
        <title>rRNA introns, odd ribosomes, and small enigmatic genomes across a large radiation of phyla.</title>
        <authorList>
            <person name="Brown C.T."/>
            <person name="Hug L.A."/>
            <person name="Thomas B.C."/>
            <person name="Sharon I."/>
            <person name="Castelle C.J."/>
            <person name="Singh A."/>
            <person name="Wilkins M.J."/>
            <person name="Williams K.H."/>
            <person name="Banfield J.F."/>
        </authorList>
    </citation>
    <scope>NUCLEOTIDE SEQUENCE [LARGE SCALE GENOMIC DNA]</scope>
</reference>
<proteinExistence type="predicted"/>
<accession>A0A0G0VS98</accession>
<evidence type="ECO:0000313" key="2">
    <source>
        <dbReference type="EMBL" id="KKS03749.1"/>
    </source>
</evidence>
<feature type="transmembrane region" description="Helical" evidence="1">
    <location>
        <begin position="210"/>
        <end position="230"/>
    </location>
</feature>
<dbReference type="Pfam" id="PF18895">
    <property type="entry name" value="T4SS_pilin"/>
    <property type="match status" value="1"/>
</dbReference>
<keyword evidence="1" id="KW-0812">Transmembrane</keyword>
<protein>
    <submittedName>
        <fullName evidence="2">Uncharacterized protein</fullName>
    </submittedName>
</protein>
<gene>
    <name evidence="2" type="ORF">UU56_C0016G0013</name>
</gene>
<keyword evidence="1" id="KW-0472">Membrane</keyword>
<comment type="caution">
    <text evidence="2">The sequence shown here is derived from an EMBL/GenBank/DDBJ whole genome shotgun (WGS) entry which is preliminary data.</text>
</comment>
<dbReference type="InterPro" id="IPR043993">
    <property type="entry name" value="T4SS_pilin"/>
</dbReference>
<dbReference type="Proteomes" id="UP000034493">
    <property type="component" value="Unassembled WGS sequence"/>
</dbReference>
<organism evidence="2 3">
    <name type="scientific">Candidatus Curtissbacteria bacterium GW2011_GWA2_41_24</name>
    <dbReference type="NCBI Taxonomy" id="1618411"/>
    <lineage>
        <taxon>Bacteria</taxon>
        <taxon>Candidatus Curtissiibacteriota</taxon>
    </lineage>
</organism>
<keyword evidence="1" id="KW-1133">Transmembrane helix</keyword>
<evidence type="ECO:0000313" key="3">
    <source>
        <dbReference type="Proteomes" id="UP000034493"/>
    </source>
</evidence>
<dbReference type="AlphaFoldDB" id="A0A0G0VS98"/>
<dbReference type="EMBL" id="LCBC01000016">
    <property type="protein sequence ID" value="KKS03749.1"/>
    <property type="molecule type" value="Genomic_DNA"/>
</dbReference>